<organism evidence="2 3">
    <name type="scientific">Roseibium hamelinense</name>
    <dbReference type="NCBI Taxonomy" id="150831"/>
    <lineage>
        <taxon>Bacteria</taxon>
        <taxon>Pseudomonadati</taxon>
        <taxon>Pseudomonadota</taxon>
        <taxon>Alphaproteobacteria</taxon>
        <taxon>Hyphomicrobiales</taxon>
        <taxon>Stappiaceae</taxon>
        <taxon>Roseibium</taxon>
    </lineage>
</organism>
<dbReference type="Pfam" id="PF00903">
    <property type="entry name" value="Glyoxalase"/>
    <property type="match status" value="1"/>
</dbReference>
<comment type="caution">
    <text evidence="2">The sequence shown here is derived from an EMBL/GenBank/DDBJ whole genome shotgun (WGS) entry which is preliminary data.</text>
</comment>
<dbReference type="Gene3D" id="3.10.180.10">
    <property type="entry name" value="2,3-Dihydroxybiphenyl 1,2-Dioxygenase, domain 1"/>
    <property type="match status" value="1"/>
</dbReference>
<dbReference type="SUPFAM" id="SSF54593">
    <property type="entry name" value="Glyoxalase/Bleomycin resistance protein/Dihydroxybiphenyl dioxygenase"/>
    <property type="match status" value="1"/>
</dbReference>
<evidence type="ECO:0000313" key="3">
    <source>
        <dbReference type="Proteomes" id="UP000320593"/>
    </source>
</evidence>
<keyword evidence="2" id="KW-0560">Oxidoreductase</keyword>
<proteinExistence type="predicted"/>
<dbReference type="InterPro" id="IPR029068">
    <property type="entry name" value="Glyas_Bleomycin-R_OHBP_Dase"/>
</dbReference>
<accession>A0A562T9P9</accession>
<dbReference type="OrthoDB" id="5243302at2"/>
<dbReference type="EMBL" id="VLLF01000002">
    <property type="protein sequence ID" value="TWI90302.1"/>
    <property type="molecule type" value="Genomic_DNA"/>
</dbReference>
<keyword evidence="2" id="KW-0223">Dioxygenase</keyword>
<evidence type="ECO:0000259" key="1">
    <source>
        <dbReference type="PROSITE" id="PS51819"/>
    </source>
</evidence>
<evidence type="ECO:0000313" key="2">
    <source>
        <dbReference type="EMBL" id="TWI90302.1"/>
    </source>
</evidence>
<dbReference type="InterPro" id="IPR004360">
    <property type="entry name" value="Glyas_Fos-R_dOase_dom"/>
</dbReference>
<sequence length="123" mass="13746">MLKLDHVNLRTANLGAMVTWYEEVVGLKAGPRPPFSFPGAWLYAGNQPVVHLVEVETPAKGEEPRIEHFALSSIGLEAFLKHLKSKNVPYRLGQIPGMQITQVNIFDPDENHIHVDFHGEAQP</sequence>
<keyword evidence="3" id="KW-1185">Reference proteome</keyword>
<dbReference type="GO" id="GO:0051213">
    <property type="term" value="F:dioxygenase activity"/>
    <property type="evidence" value="ECO:0007669"/>
    <property type="project" value="UniProtKB-KW"/>
</dbReference>
<gene>
    <name evidence="2" type="ORF">JM93_01282</name>
</gene>
<feature type="domain" description="VOC" evidence="1">
    <location>
        <begin position="3"/>
        <end position="118"/>
    </location>
</feature>
<dbReference type="PANTHER" id="PTHR46142:SF3">
    <property type="entry name" value="F18B13.24 PROTEIN"/>
    <property type="match status" value="1"/>
</dbReference>
<dbReference type="PROSITE" id="PS51819">
    <property type="entry name" value="VOC"/>
    <property type="match status" value="1"/>
</dbReference>
<dbReference type="RefSeq" id="WP_145341361.1">
    <property type="nucleotide sequence ID" value="NZ_SMLY01000085.1"/>
</dbReference>
<dbReference type="Proteomes" id="UP000320593">
    <property type="component" value="Unassembled WGS sequence"/>
</dbReference>
<name>A0A562T9P9_9HYPH</name>
<protein>
    <submittedName>
        <fullName evidence="2">Glyoxalase/bleomycin resistance protein/dioxygenase superfamily protein</fullName>
    </submittedName>
</protein>
<dbReference type="AlphaFoldDB" id="A0A562T9P9"/>
<dbReference type="InterPro" id="IPR037523">
    <property type="entry name" value="VOC_core"/>
</dbReference>
<reference evidence="2 3" key="1">
    <citation type="submission" date="2019-07" db="EMBL/GenBank/DDBJ databases">
        <title>Genomic Encyclopedia of Archaeal and Bacterial Type Strains, Phase II (KMG-II): from individual species to whole genera.</title>
        <authorList>
            <person name="Goeker M."/>
        </authorList>
    </citation>
    <scope>NUCLEOTIDE SEQUENCE [LARGE SCALE GENOMIC DNA]</scope>
    <source>
        <strain evidence="2 3">ATCC BAA-252</strain>
    </source>
</reference>
<dbReference type="PANTHER" id="PTHR46142">
    <property type="match status" value="1"/>
</dbReference>